<accession>A0A9R1TTF4</accession>
<dbReference type="RefSeq" id="XP_011314698.1">
    <property type="nucleotide sequence ID" value="XM_011316396.1"/>
</dbReference>
<dbReference type="GO" id="GO:0004984">
    <property type="term" value="F:olfactory receptor activity"/>
    <property type="evidence" value="ECO:0007669"/>
    <property type="project" value="InterPro"/>
</dbReference>
<evidence type="ECO:0000256" key="8">
    <source>
        <dbReference type="ARBA" id="ARBA00023170"/>
    </source>
</evidence>
<dbReference type="GO" id="GO:0005549">
    <property type="term" value="F:odorant binding"/>
    <property type="evidence" value="ECO:0007669"/>
    <property type="project" value="InterPro"/>
</dbReference>
<keyword evidence="2" id="KW-1003">Cell membrane</keyword>
<dbReference type="PANTHER" id="PTHR21137">
    <property type="entry name" value="ODORANT RECEPTOR"/>
    <property type="match status" value="1"/>
</dbReference>
<dbReference type="Pfam" id="PF02949">
    <property type="entry name" value="7tm_6"/>
    <property type="match status" value="1"/>
</dbReference>
<gene>
    <name evidence="12" type="primary">LOC105273774</name>
</gene>
<reference evidence="12" key="1">
    <citation type="submission" date="2025-08" db="UniProtKB">
        <authorList>
            <consortium name="RefSeq"/>
        </authorList>
    </citation>
    <scope>IDENTIFICATION</scope>
    <source>
        <strain evidence="12">USDA-PBARC FA_bdor</strain>
        <tissue evidence="12">Whole organism</tissue>
    </source>
</reference>
<keyword evidence="9" id="KW-0807">Transducer</keyword>
<evidence type="ECO:0000256" key="2">
    <source>
        <dbReference type="ARBA" id="ARBA00022475"/>
    </source>
</evidence>
<evidence type="ECO:0000256" key="4">
    <source>
        <dbReference type="ARBA" id="ARBA00022692"/>
    </source>
</evidence>
<keyword evidence="7 10" id="KW-0472">Membrane</keyword>
<keyword evidence="11" id="KW-1185">Reference proteome</keyword>
<dbReference type="OrthoDB" id="6617147at2759"/>
<dbReference type="GeneID" id="105273774"/>
<sequence length="333" mass="39132">MEDIFRDSPFYFYIRVMKWFGQWPFQSKMESNIRKYLIISLLLSIFVPSIIKFYEFRNDVYKMMDCIPMLGLHLASISKFINWSYHHEKIEQLLMHMQYDWSNLRNKFDADILEKFRRPSQILYVIYAISVTCLVAFDQMCAMFIQHACGMLEILKMHLQNLHATFLANDGTALSLREEAVAKEIIYCVRIHNRIFKFLEIVEHWDQVVLLIVGAGNTMTLTACGVGAILNKPDFLGFVRLTLFNFGGTMHLFYNCWQGHLILEQGESIFILAYQNEWYELPCHLQRMLLPIMAKSMKPREITACKLFPMSLATFGMAMRASLSYFTLFKSMK</sequence>
<dbReference type="GO" id="GO:0007165">
    <property type="term" value="P:signal transduction"/>
    <property type="evidence" value="ECO:0007669"/>
    <property type="project" value="UniProtKB-KW"/>
</dbReference>
<dbReference type="AlphaFoldDB" id="A0A9R1TTF4"/>
<dbReference type="PANTHER" id="PTHR21137:SF35">
    <property type="entry name" value="ODORANT RECEPTOR 19A-RELATED"/>
    <property type="match status" value="1"/>
</dbReference>
<evidence type="ECO:0000256" key="1">
    <source>
        <dbReference type="ARBA" id="ARBA00004651"/>
    </source>
</evidence>
<evidence type="ECO:0000256" key="7">
    <source>
        <dbReference type="ARBA" id="ARBA00023136"/>
    </source>
</evidence>
<organism evidence="11 12">
    <name type="scientific">Fopius arisanus</name>
    <dbReference type="NCBI Taxonomy" id="64838"/>
    <lineage>
        <taxon>Eukaryota</taxon>
        <taxon>Metazoa</taxon>
        <taxon>Ecdysozoa</taxon>
        <taxon>Arthropoda</taxon>
        <taxon>Hexapoda</taxon>
        <taxon>Insecta</taxon>
        <taxon>Pterygota</taxon>
        <taxon>Neoptera</taxon>
        <taxon>Endopterygota</taxon>
        <taxon>Hymenoptera</taxon>
        <taxon>Apocrita</taxon>
        <taxon>Ichneumonoidea</taxon>
        <taxon>Braconidae</taxon>
        <taxon>Opiinae</taxon>
        <taxon>Fopius</taxon>
    </lineage>
</organism>
<evidence type="ECO:0000256" key="5">
    <source>
        <dbReference type="ARBA" id="ARBA00022725"/>
    </source>
</evidence>
<dbReference type="Proteomes" id="UP000694866">
    <property type="component" value="Unplaced"/>
</dbReference>
<feature type="transmembrane region" description="Helical" evidence="10">
    <location>
        <begin position="36"/>
        <end position="54"/>
    </location>
</feature>
<feature type="transmembrane region" description="Helical" evidence="10">
    <location>
        <begin position="307"/>
        <end position="328"/>
    </location>
</feature>
<evidence type="ECO:0000313" key="11">
    <source>
        <dbReference type="Proteomes" id="UP000694866"/>
    </source>
</evidence>
<feature type="transmembrane region" description="Helical" evidence="10">
    <location>
        <begin position="208"/>
        <end position="230"/>
    </location>
</feature>
<keyword evidence="3" id="KW-0716">Sensory transduction</keyword>
<evidence type="ECO:0000256" key="10">
    <source>
        <dbReference type="SAM" id="Phobius"/>
    </source>
</evidence>
<evidence type="ECO:0000256" key="3">
    <source>
        <dbReference type="ARBA" id="ARBA00022606"/>
    </source>
</evidence>
<protein>
    <submittedName>
        <fullName evidence="12">Odorant receptor Or2-like isoform X2</fullName>
    </submittedName>
</protein>
<dbReference type="InterPro" id="IPR004117">
    <property type="entry name" value="7tm6_olfct_rcpt"/>
</dbReference>
<evidence type="ECO:0000256" key="9">
    <source>
        <dbReference type="ARBA" id="ARBA00023224"/>
    </source>
</evidence>
<dbReference type="GO" id="GO:0005886">
    <property type="term" value="C:plasma membrane"/>
    <property type="evidence" value="ECO:0007669"/>
    <property type="project" value="UniProtKB-SubCell"/>
</dbReference>
<keyword evidence="6 10" id="KW-1133">Transmembrane helix</keyword>
<feature type="transmembrane region" description="Helical" evidence="10">
    <location>
        <begin position="122"/>
        <end position="145"/>
    </location>
</feature>
<keyword evidence="5" id="KW-0552">Olfaction</keyword>
<proteinExistence type="predicted"/>
<keyword evidence="8" id="KW-0675">Receptor</keyword>
<evidence type="ECO:0000256" key="6">
    <source>
        <dbReference type="ARBA" id="ARBA00022989"/>
    </source>
</evidence>
<comment type="subcellular location">
    <subcellularLocation>
        <location evidence="1">Cell membrane</location>
        <topology evidence="1">Multi-pass membrane protein</topology>
    </subcellularLocation>
</comment>
<name>A0A9R1TTF4_9HYME</name>
<evidence type="ECO:0000313" key="12">
    <source>
        <dbReference type="RefSeq" id="XP_011314698.1"/>
    </source>
</evidence>
<keyword evidence="4 10" id="KW-0812">Transmembrane</keyword>